<protein>
    <recommendedName>
        <fullName evidence="5">Mitochondrial cardiolipin hydrolase</fullName>
    </recommendedName>
    <alternativeName>
        <fullName evidence="6">Mitochondrial phospholipase</fullName>
    </alternativeName>
</protein>
<dbReference type="OrthoDB" id="5205528at2759"/>
<dbReference type="InterPro" id="IPR001736">
    <property type="entry name" value="PLipase_D/transphosphatidylase"/>
</dbReference>
<name>A0A9N9QR15_9CUCU</name>
<dbReference type="AlphaFoldDB" id="A0A9N9QR15"/>
<dbReference type="GO" id="GO:0016042">
    <property type="term" value="P:lipid catabolic process"/>
    <property type="evidence" value="ECO:0007669"/>
    <property type="project" value="UniProtKB-KW"/>
</dbReference>
<dbReference type="InterPro" id="IPR025202">
    <property type="entry name" value="PLD-like_dom"/>
</dbReference>
<keyword evidence="3" id="KW-0443">Lipid metabolism</keyword>
<dbReference type="SUPFAM" id="SSF56024">
    <property type="entry name" value="Phospholipase D/nuclease"/>
    <property type="match status" value="1"/>
</dbReference>
<dbReference type="PROSITE" id="PS50035">
    <property type="entry name" value="PLD"/>
    <property type="match status" value="1"/>
</dbReference>
<dbReference type="Proteomes" id="UP001152799">
    <property type="component" value="Chromosome 6"/>
</dbReference>
<evidence type="ECO:0000256" key="1">
    <source>
        <dbReference type="ARBA" id="ARBA00022801"/>
    </source>
</evidence>
<dbReference type="Pfam" id="PF13091">
    <property type="entry name" value="PLDc_2"/>
    <property type="match status" value="1"/>
</dbReference>
<evidence type="ECO:0000313" key="8">
    <source>
        <dbReference type="EMBL" id="CAG9770940.1"/>
    </source>
</evidence>
<dbReference type="GO" id="GO:0034587">
    <property type="term" value="P:piRNA processing"/>
    <property type="evidence" value="ECO:0007669"/>
    <property type="project" value="TreeGrafter"/>
</dbReference>
<evidence type="ECO:0000256" key="5">
    <source>
        <dbReference type="ARBA" id="ARBA00040549"/>
    </source>
</evidence>
<keyword evidence="1" id="KW-0378">Hydrolase</keyword>
<proteinExistence type="inferred from homology"/>
<evidence type="ECO:0000313" key="9">
    <source>
        <dbReference type="Proteomes" id="UP001152799"/>
    </source>
</evidence>
<evidence type="ECO:0000259" key="7">
    <source>
        <dbReference type="PROSITE" id="PS50035"/>
    </source>
</evidence>
<keyword evidence="2" id="KW-0442">Lipid degradation</keyword>
<dbReference type="InterPro" id="IPR051406">
    <property type="entry name" value="PLD_domain"/>
</dbReference>
<dbReference type="PANTHER" id="PTHR43856">
    <property type="entry name" value="CARDIOLIPIN HYDROLASE"/>
    <property type="match status" value="1"/>
</dbReference>
<keyword evidence="9" id="KW-1185">Reference proteome</keyword>
<dbReference type="PANTHER" id="PTHR43856:SF1">
    <property type="entry name" value="MITOCHONDRIAL CARDIOLIPIN HYDROLASE"/>
    <property type="match status" value="1"/>
</dbReference>
<comment type="similarity">
    <text evidence="4">Belongs to the phospholipase D family. MitoPLD/Zucchini subfamily.</text>
</comment>
<dbReference type="GO" id="GO:0016891">
    <property type="term" value="F:RNA endonuclease activity producing 5'-phosphomonoesters, hydrolytic mechanism"/>
    <property type="evidence" value="ECO:0007669"/>
    <property type="project" value="TreeGrafter"/>
</dbReference>
<sequence>MTKILLCGILLSLTAVPLILSYVLKRKYRQLTLQLQKQDDTSYYECMFFDFNNFCCKPHLINKEDCGENCSYTRLQRLLRYIGSAKKSISMCVYMITLQQVAKELAEASSRGVNVRVITDKTMGKTVPSQSNLQFFKKNGISYKTSPSVNEMMHHKYCLIDEKDPVGCKVFFGSLNLTCQALCKNFEAICLTNNQEIIHRLSEEFEEMWAMF</sequence>
<organism evidence="8 9">
    <name type="scientific">Ceutorhynchus assimilis</name>
    <name type="common">cabbage seed weevil</name>
    <dbReference type="NCBI Taxonomy" id="467358"/>
    <lineage>
        <taxon>Eukaryota</taxon>
        <taxon>Metazoa</taxon>
        <taxon>Ecdysozoa</taxon>
        <taxon>Arthropoda</taxon>
        <taxon>Hexapoda</taxon>
        <taxon>Insecta</taxon>
        <taxon>Pterygota</taxon>
        <taxon>Neoptera</taxon>
        <taxon>Endopterygota</taxon>
        <taxon>Coleoptera</taxon>
        <taxon>Polyphaga</taxon>
        <taxon>Cucujiformia</taxon>
        <taxon>Curculionidae</taxon>
        <taxon>Ceutorhynchinae</taxon>
        <taxon>Ceutorhynchus</taxon>
    </lineage>
</organism>
<dbReference type="GO" id="GO:0005739">
    <property type="term" value="C:mitochondrion"/>
    <property type="evidence" value="ECO:0007669"/>
    <property type="project" value="TreeGrafter"/>
</dbReference>
<dbReference type="Gene3D" id="3.30.870.10">
    <property type="entry name" value="Endonuclease Chain A"/>
    <property type="match status" value="1"/>
</dbReference>
<evidence type="ECO:0000256" key="6">
    <source>
        <dbReference type="ARBA" id="ARBA00043167"/>
    </source>
</evidence>
<evidence type="ECO:0000256" key="3">
    <source>
        <dbReference type="ARBA" id="ARBA00023098"/>
    </source>
</evidence>
<evidence type="ECO:0000256" key="2">
    <source>
        <dbReference type="ARBA" id="ARBA00022963"/>
    </source>
</evidence>
<reference evidence="8" key="1">
    <citation type="submission" date="2022-01" db="EMBL/GenBank/DDBJ databases">
        <authorList>
            <person name="King R."/>
        </authorList>
    </citation>
    <scope>NUCLEOTIDE SEQUENCE</scope>
</reference>
<gene>
    <name evidence="8" type="ORF">CEUTPL_LOCUS11382</name>
</gene>
<evidence type="ECO:0000256" key="4">
    <source>
        <dbReference type="ARBA" id="ARBA00038012"/>
    </source>
</evidence>
<dbReference type="EMBL" id="OU892282">
    <property type="protein sequence ID" value="CAG9770940.1"/>
    <property type="molecule type" value="Genomic_DNA"/>
</dbReference>
<accession>A0A9N9QR15</accession>
<feature type="domain" description="PLD phosphodiesterase" evidence="7">
    <location>
        <begin position="149"/>
        <end position="181"/>
    </location>
</feature>